<dbReference type="HOGENOM" id="CLU_118165_0_0_1"/>
<dbReference type="Pfam" id="PF10629">
    <property type="entry name" value="CMI2B-like"/>
    <property type="match status" value="1"/>
</dbReference>
<dbReference type="OrthoDB" id="8181742at2759"/>
<dbReference type="EMBL" id="AMQN01014764">
    <property type="status" value="NOT_ANNOTATED_CDS"/>
    <property type="molecule type" value="Genomic_DNA"/>
</dbReference>
<evidence type="ECO:0000259" key="7">
    <source>
        <dbReference type="Pfam" id="PF10629"/>
    </source>
</evidence>
<evidence type="ECO:0000256" key="6">
    <source>
        <dbReference type="ARBA" id="ARBA00041160"/>
    </source>
</evidence>
<evidence type="ECO:0000313" key="10">
    <source>
        <dbReference type="Proteomes" id="UP000014760"/>
    </source>
</evidence>
<dbReference type="GO" id="GO:0015630">
    <property type="term" value="C:microtubule cytoskeleton"/>
    <property type="evidence" value="ECO:0007669"/>
    <property type="project" value="UniProtKB-ARBA"/>
</dbReference>
<evidence type="ECO:0000313" key="9">
    <source>
        <dbReference type="EnsemblMetazoa" id="CapteP167433"/>
    </source>
</evidence>
<evidence type="ECO:0000313" key="8">
    <source>
        <dbReference type="EMBL" id="ELT89641.1"/>
    </source>
</evidence>
<dbReference type="PANTHER" id="PTHR34924:SF1">
    <property type="entry name" value="PROTEIN FAM166C"/>
    <property type="match status" value="1"/>
</dbReference>
<dbReference type="EnsemblMetazoa" id="CapteT167433">
    <property type="protein sequence ID" value="CapteP167433"/>
    <property type="gene ID" value="CapteG167433"/>
</dbReference>
<dbReference type="Proteomes" id="UP000014760">
    <property type="component" value="Unassembled WGS sequence"/>
</dbReference>
<protein>
    <recommendedName>
        <fullName evidence="6">Ciliary microtubule inner protein 2C</fullName>
    </recommendedName>
</protein>
<proteinExistence type="inferred from homology"/>
<dbReference type="AlphaFoldDB" id="R7TEZ8"/>
<dbReference type="PANTHER" id="PTHR34924">
    <property type="entry name" value="UPF0573 PROTEIN C2ORF70"/>
    <property type="match status" value="1"/>
</dbReference>
<dbReference type="EMBL" id="KB311248">
    <property type="protein sequence ID" value="ELT89641.1"/>
    <property type="molecule type" value="Genomic_DNA"/>
</dbReference>
<gene>
    <name evidence="8" type="ORF">CAPTEDRAFT_167433</name>
</gene>
<reference evidence="10" key="1">
    <citation type="submission" date="2012-12" db="EMBL/GenBank/DDBJ databases">
        <authorList>
            <person name="Hellsten U."/>
            <person name="Grimwood J."/>
            <person name="Chapman J.A."/>
            <person name="Shapiro H."/>
            <person name="Aerts A."/>
            <person name="Otillar R.P."/>
            <person name="Terry A.Y."/>
            <person name="Boore J.L."/>
            <person name="Simakov O."/>
            <person name="Marletaz F."/>
            <person name="Cho S.-J."/>
            <person name="Edsinger-Gonzales E."/>
            <person name="Havlak P."/>
            <person name="Kuo D.-H."/>
            <person name="Larsson T."/>
            <person name="Lv J."/>
            <person name="Arendt D."/>
            <person name="Savage R."/>
            <person name="Osoegawa K."/>
            <person name="de Jong P."/>
            <person name="Lindberg D.R."/>
            <person name="Seaver E.C."/>
            <person name="Weisblat D.A."/>
            <person name="Putnam N.H."/>
            <person name="Grigoriev I.V."/>
            <person name="Rokhsar D.S."/>
        </authorList>
    </citation>
    <scope>NUCLEOTIDE SEQUENCE</scope>
    <source>
        <strain evidence="10">I ESC-2004</strain>
    </source>
</reference>
<evidence type="ECO:0000256" key="5">
    <source>
        <dbReference type="ARBA" id="ARBA00035661"/>
    </source>
</evidence>
<dbReference type="OMA" id="RQKRDCY"/>
<feature type="domain" description="Ciliary microtubule inner protein 2A-C-like" evidence="7">
    <location>
        <begin position="18"/>
        <end position="83"/>
    </location>
</feature>
<dbReference type="GO" id="GO:0005930">
    <property type="term" value="C:axoneme"/>
    <property type="evidence" value="ECO:0007669"/>
    <property type="project" value="UniProtKB-SubCell"/>
</dbReference>
<name>R7TEZ8_CAPTE</name>
<dbReference type="InterPro" id="IPR018902">
    <property type="entry name" value="CMI2A-C-like_dom"/>
</dbReference>
<organism evidence="8">
    <name type="scientific">Capitella teleta</name>
    <name type="common">Polychaete worm</name>
    <dbReference type="NCBI Taxonomy" id="283909"/>
    <lineage>
        <taxon>Eukaryota</taxon>
        <taxon>Metazoa</taxon>
        <taxon>Spiralia</taxon>
        <taxon>Lophotrochozoa</taxon>
        <taxon>Annelida</taxon>
        <taxon>Polychaeta</taxon>
        <taxon>Sedentaria</taxon>
        <taxon>Scolecida</taxon>
        <taxon>Capitellidae</taxon>
        <taxon>Capitella</taxon>
    </lineage>
</organism>
<reference evidence="9" key="3">
    <citation type="submission" date="2015-06" db="UniProtKB">
        <authorList>
            <consortium name="EnsemblMetazoa"/>
        </authorList>
    </citation>
    <scope>IDENTIFICATION</scope>
</reference>
<dbReference type="InterPro" id="IPR052329">
    <property type="entry name" value="CIMIP2C"/>
</dbReference>
<keyword evidence="3" id="KW-0206">Cytoskeleton</keyword>
<evidence type="ECO:0000256" key="3">
    <source>
        <dbReference type="ARBA" id="ARBA00023212"/>
    </source>
</evidence>
<evidence type="ECO:0000256" key="2">
    <source>
        <dbReference type="ARBA" id="ARBA00022490"/>
    </source>
</evidence>
<comment type="similarity">
    <text evidence="5">Belongs to the CIMIP2 family.</text>
</comment>
<keyword evidence="10" id="KW-1185">Reference proteome</keyword>
<comment type="subcellular location">
    <subcellularLocation>
        <location evidence="1">Cytoplasm</location>
        <location evidence="1">Cytoskeleton</location>
        <location evidence="1">Cilium axoneme</location>
    </subcellularLocation>
</comment>
<keyword evidence="4" id="KW-0966">Cell projection</keyword>
<accession>R7TEZ8</accession>
<reference evidence="8 10" key="2">
    <citation type="journal article" date="2013" name="Nature">
        <title>Insights into bilaterian evolution from three spiralian genomes.</title>
        <authorList>
            <person name="Simakov O."/>
            <person name="Marletaz F."/>
            <person name="Cho S.J."/>
            <person name="Edsinger-Gonzales E."/>
            <person name="Havlak P."/>
            <person name="Hellsten U."/>
            <person name="Kuo D.H."/>
            <person name="Larsson T."/>
            <person name="Lv J."/>
            <person name="Arendt D."/>
            <person name="Savage R."/>
            <person name="Osoegawa K."/>
            <person name="de Jong P."/>
            <person name="Grimwood J."/>
            <person name="Chapman J.A."/>
            <person name="Shapiro H."/>
            <person name="Aerts A."/>
            <person name="Otillar R.P."/>
            <person name="Terry A.Y."/>
            <person name="Boore J.L."/>
            <person name="Grigoriev I.V."/>
            <person name="Lindberg D.R."/>
            <person name="Seaver E.C."/>
            <person name="Weisblat D.A."/>
            <person name="Putnam N.H."/>
            <person name="Rokhsar D.S."/>
        </authorList>
    </citation>
    <scope>NUCLEOTIDE SEQUENCE</scope>
    <source>
        <strain evidence="8 10">I ESC-2004</strain>
    </source>
</reference>
<keyword evidence="2" id="KW-0963">Cytoplasm</keyword>
<sequence>MSKSAGTLHTTHNATYIHPRFMPGYRGYVPTMKFSYGETYGNQTNKYFQDFRSTTLDNSKTNYCKGGYFPTYYTHSPELATSERTERWDRWLNAPRYTLTNRDHDRQEDLMRFGKMTLAHREHYNDKSGERHQVEYFHIPTKAEDQFRKHIPFNIRSLRYTDDICIPDKHHAAHRLPITKSDMKRSNQRDREIRDIIFEKR</sequence>
<evidence type="ECO:0000256" key="4">
    <source>
        <dbReference type="ARBA" id="ARBA00023273"/>
    </source>
</evidence>
<evidence type="ECO:0000256" key="1">
    <source>
        <dbReference type="ARBA" id="ARBA00004430"/>
    </source>
</evidence>